<dbReference type="InterPro" id="IPR000305">
    <property type="entry name" value="GIY-YIG_endonuc"/>
</dbReference>
<sequence length="96" mass="11604">MKNGYVYILTNKNNGVLYIGVTSDIIKRVYEHKNKFVDSFSKKYSLNKLVYFEVYENIEEAIIREKQLKKWNRAWKDRIINTMNSDWVDLYDKLLS</sequence>
<evidence type="ECO:0000313" key="4">
    <source>
        <dbReference type="Proteomes" id="UP000184222"/>
    </source>
</evidence>
<evidence type="ECO:0000313" key="3">
    <source>
        <dbReference type="EMBL" id="API87749.1"/>
    </source>
</evidence>
<organism evidence="3 4">
    <name type="scientific">Francisella uliginis</name>
    <dbReference type="NCBI Taxonomy" id="573570"/>
    <lineage>
        <taxon>Bacteria</taxon>
        <taxon>Pseudomonadati</taxon>
        <taxon>Pseudomonadota</taxon>
        <taxon>Gammaproteobacteria</taxon>
        <taxon>Thiotrichales</taxon>
        <taxon>Francisellaceae</taxon>
        <taxon>Francisella</taxon>
    </lineage>
</organism>
<dbReference type="CDD" id="cd10448">
    <property type="entry name" value="GIY-YIG_unchar_3"/>
    <property type="match status" value="1"/>
</dbReference>
<dbReference type="KEGG" id="frx:F7310_02265"/>
<dbReference type="PANTHER" id="PTHR34477:SF5">
    <property type="entry name" value="BSL5627 PROTEIN"/>
    <property type="match status" value="1"/>
</dbReference>
<dbReference type="EMBL" id="CP016796">
    <property type="protein sequence ID" value="API87749.1"/>
    <property type="molecule type" value="Genomic_DNA"/>
</dbReference>
<dbReference type="SUPFAM" id="SSF82771">
    <property type="entry name" value="GIY-YIG endonuclease"/>
    <property type="match status" value="1"/>
</dbReference>
<evidence type="ECO:0000259" key="2">
    <source>
        <dbReference type="PROSITE" id="PS50164"/>
    </source>
</evidence>
<evidence type="ECO:0000256" key="1">
    <source>
        <dbReference type="ARBA" id="ARBA00007435"/>
    </source>
</evidence>
<gene>
    <name evidence="3" type="ORF">F7310_02265</name>
</gene>
<dbReference type="PROSITE" id="PS50164">
    <property type="entry name" value="GIY_YIG"/>
    <property type="match status" value="1"/>
</dbReference>
<proteinExistence type="inferred from homology"/>
<protein>
    <submittedName>
        <fullName evidence="3">GIY-YIG nuclease</fullName>
    </submittedName>
</protein>
<name>A0A1L4BV77_9GAMM</name>
<dbReference type="RefSeq" id="WP_072713520.1">
    <property type="nucleotide sequence ID" value="NZ_CP016796.1"/>
</dbReference>
<dbReference type="STRING" id="573570.F7310_02265"/>
<keyword evidence="4" id="KW-1185">Reference proteome</keyword>
<dbReference type="Gene3D" id="3.40.1440.10">
    <property type="entry name" value="GIY-YIG endonuclease"/>
    <property type="match status" value="1"/>
</dbReference>
<comment type="similarity">
    <text evidence="1">Belongs to the UPF0213 family.</text>
</comment>
<dbReference type="InterPro" id="IPR035901">
    <property type="entry name" value="GIY-YIG_endonuc_sf"/>
</dbReference>
<dbReference type="PANTHER" id="PTHR34477">
    <property type="entry name" value="UPF0213 PROTEIN YHBQ"/>
    <property type="match status" value="1"/>
</dbReference>
<dbReference type="AlphaFoldDB" id="A0A1L4BV77"/>
<dbReference type="OrthoDB" id="9807770at2"/>
<dbReference type="Pfam" id="PF01541">
    <property type="entry name" value="GIY-YIG"/>
    <property type="match status" value="1"/>
</dbReference>
<accession>A0A1L4BV77</accession>
<reference evidence="3 4" key="1">
    <citation type="journal article" date="2016" name="Appl. Environ. Microbiol.">
        <title>Whole genome relationships among Francisella bacteria of diverse origin define new species and provide specific regions for detection.</title>
        <authorList>
            <person name="Challacombe J.F."/>
            <person name="Petersen J.M."/>
            <person name="Gallegos-Graves V."/>
            <person name="Hodge D."/>
            <person name="Pillai S."/>
            <person name="Kuske C.R."/>
        </authorList>
    </citation>
    <scope>NUCLEOTIDE SEQUENCE [LARGE SCALE GENOMIC DNA]</scope>
    <source>
        <strain evidence="4">TX07-7310</strain>
    </source>
</reference>
<dbReference type="Proteomes" id="UP000184222">
    <property type="component" value="Chromosome"/>
</dbReference>
<feature type="domain" description="GIY-YIG" evidence="2">
    <location>
        <begin position="2"/>
        <end position="78"/>
    </location>
</feature>
<dbReference type="SMART" id="SM00465">
    <property type="entry name" value="GIYc"/>
    <property type="match status" value="1"/>
</dbReference>
<dbReference type="InterPro" id="IPR050190">
    <property type="entry name" value="UPF0213_domain"/>
</dbReference>